<gene>
    <name evidence="6" type="primary">LOC100740762</name>
</gene>
<name>A0A6P3DJK5_BOMIM</name>
<dbReference type="Pfam" id="PF00147">
    <property type="entry name" value="Fibrinogen_C"/>
    <property type="match status" value="1"/>
</dbReference>
<dbReference type="PANTHER" id="PTHR19143">
    <property type="entry name" value="FIBRINOGEN/TENASCIN/ANGIOPOEITIN"/>
    <property type="match status" value="1"/>
</dbReference>
<dbReference type="OMA" id="WADYAHG"/>
<keyword evidence="5" id="KW-1185">Reference proteome</keyword>
<dbReference type="InterPro" id="IPR020837">
    <property type="entry name" value="Fibrinogen_CS"/>
</dbReference>
<evidence type="ECO:0000256" key="3">
    <source>
        <dbReference type="SAM" id="SignalP"/>
    </source>
</evidence>
<feature type="domain" description="Fibrinogen C-terminal" evidence="4">
    <location>
        <begin position="495"/>
        <end position="702"/>
    </location>
</feature>
<dbReference type="InterPro" id="IPR014716">
    <property type="entry name" value="Fibrinogen_a/b/g_C_1"/>
</dbReference>
<feature type="coiled-coil region" evidence="2">
    <location>
        <begin position="277"/>
        <end position="347"/>
    </location>
</feature>
<evidence type="ECO:0000259" key="4">
    <source>
        <dbReference type="PROSITE" id="PS51406"/>
    </source>
</evidence>
<dbReference type="RefSeq" id="XP_003484645.1">
    <property type="nucleotide sequence ID" value="XM_003484597.4"/>
</dbReference>
<protein>
    <submittedName>
        <fullName evidence="6">Protein scabrous-like</fullName>
    </submittedName>
</protein>
<feature type="coiled-coil region" evidence="2">
    <location>
        <begin position="405"/>
        <end position="439"/>
    </location>
</feature>
<sequence>MNRKDWLLCVTLVAIITRKEICGDENVSDAIRSLREQVNALLDHRQQDYNALEASLKRAIEKNTELFVLKNEIKQLRKEVISLRGGNGNEAKNERLRVRWLGSAVTELQGEVAQVLRTRNASEEFAERSRMKGELSLLKGDVAAVGRGIGNLGGRIAKIEAILGTIRVDIAAMKERFSLLFRTCADIASQLNSMQIEVKSLRCESFSANVANSMTQRNGGGPGEEEAERKTRTTAAAVSSYFSGMVTRDSDRETTAAASYSVRSPRRRFARKHGYWKRKQEGHRTRLDDRLKSLERKILLSARRRASLEKRIATYENQEWTSLSKRIKSLEKGHVELSRKISNITENGFFTKKVNESLGSRLIDSLRTLEDVMETNNSFARRELTRLDVNAARKAAELSLTREELSNLRRTVQALSVSASKLQERSDKQQEAIDRLNGIHSTTDFQRYLSSIASDTITTSTTTTTTTISSSSSSSLSSDNSLFSSFEHLEDRYHLIGKNLTGDCEQTTANEPMDGLRLSEAGKGGRPMLVFCRGGWMVIARRIDGTLDFDRNWNDYSVGFGSPVSEYWIGNEILHRLTNHGDNCTSLRIDMLDIYGERWRAEYQSFRVESEETGYRLDVYGYSGNATDALSYQNGMSFSAKDRDMDASTTHCARNYRGGWWFSRCQHANLNGKYSLGLTWFRSDTNRWMSIASSEMSLRRNSDCRSR</sequence>
<feature type="chain" id="PRO_5028264287" evidence="3">
    <location>
        <begin position="24"/>
        <end position="707"/>
    </location>
</feature>
<dbReference type="InterPro" id="IPR050373">
    <property type="entry name" value="Fibrinogen_C-term_domain"/>
</dbReference>
<keyword evidence="2" id="KW-0175">Coiled coil</keyword>
<dbReference type="GO" id="GO:0005615">
    <property type="term" value="C:extracellular space"/>
    <property type="evidence" value="ECO:0007669"/>
    <property type="project" value="TreeGrafter"/>
</dbReference>
<dbReference type="Gene3D" id="3.90.215.10">
    <property type="entry name" value="Gamma Fibrinogen, chain A, domain 1"/>
    <property type="match status" value="1"/>
</dbReference>
<evidence type="ECO:0000313" key="5">
    <source>
        <dbReference type="Proteomes" id="UP000515180"/>
    </source>
</evidence>
<dbReference type="CDD" id="cd00087">
    <property type="entry name" value="FReD"/>
    <property type="match status" value="1"/>
</dbReference>
<dbReference type="PROSITE" id="PS00514">
    <property type="entry name" value="FIBRINOGEN_C_1"/>
    <property type="match status" value="1"/>
</dbReference>
<feature type="coiled-coil region" evidence="2">
    <location>
        <begin position="42"/>
        <end position="79"/>
    </location>
</feature>
<proteinExistence type="predicted"/>
<dbReference type="SMART" id="SM00186">
    <property type="entry name" value="FBG"/>
    <property type="match status" value="1"/>
</dbReference>
<feature type="signal peptide" evidence="3">
    <location>
        <begin position="1"/>
        <end position="23"/>
    </location>
</feature>
<dbReference type="KEGG" id="bim:100740762"/>
<evidence type="ECO:0000313" key="6">
    <source>
        <dbReference type="RefSeq" id="XP_003484645.1"/>
    </source>
</evidence>
<dbReference type="OrthoDB" id="159395at2759"/>
<dbReference type="PROSITE" id="PS51406">
    <property type="entry name" value="FIBRINOGEN_C_2"/>
    <property type="match status" value="1"/>
</dbReference>
<dbReference type="InterPro" id="IPR002181">
    <property type="entry name" value="Fibrinogen_a/b/g_C_dom"/>
</dbReference>
<dbReference type="SUPFAM" id="SSF56496">
    <property type="entry name" value="Fibrinogen C-terminal domain-like"/>
    <property type="match status" value="1"/>
</dbReference>
<dbReference type="AlphaFoldDB" id="A0A6P3DJK5"/>
<accession>A0A6P3DJK5</accession>
<dbReference type="Proteomes" id="UP000515180">
    <property type="component" value="Unplaced"/>
</dbReference>
<organism evidence="5 6">
    <name type="scientific">Bombus impatiens</name>
    <name type="common">Bumblebee</name>
    <dbReference type="NCBI Taxonomy" id="132113"/>
    <lineage>
        <taxon>Eukaryota</taxon>
        <taxon>Metazoa</taxon>
        <taxon>Ecdysozoa</taxon>
        <taxon>Arthropoda</taxon>
        <taxon>Hexapoda</taxon>
        <taxon>Insecta</taxon>
        <taxon>Pterygota</taxon>
        <taxon>Neoptera</taxon>
        <taxon>Endopterygota</taxon>
        <taxon>Hymenoptera</taxon>
        <taxon>Apocrita</taxon>
        <taxon>Aculeata</taxon>
        <taxon>Apoidea</taxon>
        <taxon>Anthophila</taxon>
        <taxon>Apidae</taxon>
        <taxon>Bombus</taxon>
        <taxon>Pyrobombus</taxon>
    </lineage>
</organism>
<evidence type="ECO:0000256" key="2">
    <source>
        <dbReference type="SAM" id="Coils"/>
    </source>
</evidence>
<dbReference type="PANTHER" id="PTHR19143:SF444">
    <property type="entry name" value="PROTEIN SCABROUS"/>
    <property type="match status" value="1"/>
</dbReference>
<keyword evidence="1" id="KW-1015">Disulfide bond</keyword>
<dbReference type="InterPro" id="IPR036056">
    <property type="entry name" value="Fibrinogen-like_C"/>
</dbReference>
<dbReference type="GeneID" id="100740762"/>
<reference evidence="6" key="1">
    <citation type="submission" date="2025-08" db="UniProtKB">
        <authorList>
            <consortium name="RefSeq"/>
        </authorList>
    </citation>
    <scope>IDENTIFICATION</scope>
</reference>
<evidence type="ECO:0000256" key="1">
    <source>
        <dbReference type="ARBA" id="ARBA00023157"/>
    </source>
</evidence>
<keyword evidence="3" id="KW-0732">Signal</keyword>